<evidence type="ECO:0000259" key="6">
    <source>
        <dbReference type="SMART" id="SM00507"/>
    </source>
</evidence>
<dbReference type="GO" id="GO:0003676">
    <property type="term" value="F:nucleic acid binding"/>
    <property type="evidence" value="ECO:0007669"/>
    <property type="project" value="InterPro"/>
</dbReference>
<proteinExistence type="inferred from homology"/>
<dbReference type="GO" id="GO:0004519">
    <property type="term" value="F:endonuclease activity"/>
    <property type="evidence" value="ECO:0007669"/>
    <property type="project" value="UniProtKB-KW"/>
</dbReference>
<keyword evidence="2" id="KW-0378">Hydrolase</keyword>
<accession>A0A2J7TJW3</accession>
<dbReference type="RefSeq" id="WP_102842606.1">
    <property type="nucleotide sequence ID" value="NZ_PDZR01000003.1"/>
</dbReference>
<dbReference type="CDD" id="cd00085">
    <property type="entry name" value="HNHc"/>
    <property type="match status" value="1"/>
</dbReference>
<dbReference type="Proteomes" id="UP000236286">
    <property type="component" value="Unassembled WGS sequence"/>
</dbReference>
<feature type="region of interest" description="Disordered" evidence="5">
    <location>
        <begin position="1"/>
        <end position="24"/>
    </location>
</feature>
<dbReference type="InterPro" id="IPR003615">
    <property type="entry name" value="HNH_nuc"/>
</dbReference>
<comment type="caution">
    <text evidence="7">The sequence shown here is derived from an EMBL/GenBank/DDBJ whole genome shotgun (WGS) entry which is preliminary data.</text>
</comment>
<gene>
    <name evidence="7" type="ORF">CR492_04755</name>
</gene>
<evidence type="ECO:0000256" key="5">
    <source>
        <dbReference type="SAM" id="MobiDB-lite"/>
    </source>
</evidence>
<dbReference type="GO" id="GO:0016787">
    <property type="term" value="F:hydrolase activity"/>
    <property type="evidence" value="ECO:0007669"/>
    <property type="project" value="UniProtKB-KW"/>
</dbReference>
<feature type="domain" description="HNH nuclease" evidence="6">
    <location>
        <begin position="40"/>
        <end position="95"/>
    </location>
</feature>
<evidence type="ECO:0000256" key="4">
    <source>
        <dbReference type="ARBA" id="ARBA00040194"/>
    </source>
</evidence>
<comment type="similarity">
    <text evidence="3">Belongs to the HNH nuclease family.</text>
</comment>
<protein>
    <recommendedName>
        <fullName evidence="4">Putative HNH nuclease YajD</fullName>
    </recommendedName>
</protein>
<keyword evidence="1" id="KW-0540">Nuclease</keyword>
<dbReference type="OrthoDB" id="5292295at2"/>
<evidence type="ECO:0000313" key="7">
    <source>
        <dbReference type="EMBL" id="PNG27017.1"/>
    </source>
</evidence>
<dbReference type="InterPro" id="IPR002711">
    <property type="entry name" value="HNH"/>
</dbReference>
<dbReference type="SMART" id="SM00507">
    <property type="entry name" value="HNHc"/>
    <property type="match status" value="1"/>
</dbReference>
<evidence type="ECO:0000256" key="2">
    <source>
        <dbReference type="ARBA" id="ARBA00022801"/>
    </source>
</evidence>
<sequence>MKRPLTYRPAQQPSRYEQRRDADQRRGSAAQRLYGARWRAARLAYLAAHPLCVMCEAKGKIEAAEVVDHVRPHRGDLQLFWDEANWQSLCAPCHDRDKQSAERRGVLKPWGDDAWDR</sequence>
<organism evidence="7 8">
    <name type="scientific">Methylocella silvestris</name>
    <dbReference type="NCBI Taxonomy" id="199596"/>
    <lineage>
        <taxon>Bacteria</taxon>
        <taxon>Pseudomonadati</taxon>
        <taxon>Pseudomonadota</taxon>
        <taxon>Alphaproteobacteria</taxon>
        <taxon>Hyphomicrobiales</taxon>
        <taxon>Beijerinckiaceae</taxon>
        <taxon>Methylocella</taxon>
    </lineage>
</organism>
<dbReference type="GO" id="GO:0005829">
    <property type="term" value="C:cytosol"/>
    <property type="evidence" value="ECO:0007669"/>
    <property type="project" value="TreeGrafter"/>
</dbReference>
<evidence type="ECO:0000256" key="3">
    <source>
        <dbReference type="ARBA" id="ARBA00038412"/>
    </source>
</evidence>
<dbReference type="PANTHER" id="PTHR41286">
    <property type="entry name" value="HNH NUCLEASE YAJD-RELATED"/>
    <property type="match status" value="1"/>
</dbReference>
<feature type="region of interest" description="Disordered" evidence="5">
    <location>
        <begin position="98"/>
        <end position="117"/>
    </location>
</feature>
<dbReference type="GO" id="GO:0008270">
    <property type="term" value="F:zinc ion binding"/>
    <property type="evidence" value="ECO:0007669"/>
    <property type="project" value="InterPro"/>
</dbReference>
<dbReference type="EMBL" id="PDZR01000003">
    <property type="protein sequence ID" value="PNG27017.1"/>
    <property type="molecule type" value="Genomic_DNA"/>
</dbReference>
<evidence type="ECO:0000256" key="1">
    <source>
        <dbReference type="ARBA" id="ARBA00022722"/>
    </source>
</evidence>
<dbReference type="PANTHER" id="PTHR41286:SF1">
    <property type="entry name" value="HNH NUCLEASE YAJD-RELATED"/>
    <property type="match status" value="1"/>
</dbReference>
<evidence type="ECO:0000313" key="8">
    <source>
        <dbReference type="Proteomes" id="UP000236286"/>
    </source>
</evidence>
<dbReference type="Pfam" id="PF01844">
    <property type="entry name" value="HNH"/>
    <property type="match status" value="1"/>
</dbReference>
<name>A0A2J7TJW3_METSI</name>
<keyword evidence="7" id="KW-0255">Endonuclease</keyword>
<dbReference type="AlphaFoldDB" id="A0A2J7TJW3"/>
<dbReference type="Gene3D" id="1.10.30.50">
    <property type="match status" value="1"/>
</dbReference>
<reference evidence="7 8" key="1">
    <citation type="submission" date="2017-10" db="EMBL/GenBank/DDBJ databases">
        <title>Genome announcement of Methylocella silvestris TVC from permafrost.</title>
        <authorList>
            <person name="Wang J."/>
            <person name="Geng K."/>
            <person name="Ul-Haque F."/>
            <person name="Crombie A.T."/>
            <person name="Street L.E."/>
            <person name="Wookey P.A."/>
            <person name="Murrell J.C."/>
            <person name="Pratscher J."/>
        </authorList>
    </citation>
    <scope>NUCLEOTIDE SEQUENCE [LARGE SCALE GENOMIC DNA]</scope>
    <source>
        <strain evidence="7 8">TVC</strain>
    </source>
</reference>